<evidence type="ECO:0000313" key="4">
    <source>
        <dbReference type="Proteomes" id="UP000011087"/>
    </source>
</evidence>
<dbReference type="KEGG" id="gtt:GUITHDRAFT_99112"/>
<proteinExistence type="predicted"/>
<keyword evidence="4" id="KW-1185">Reference proteome</keyword>
<organism evidence="2">
    <name type="scientific">Guillardia theta (strain CCMP2712)</name>
    <name type="common">Cryptophyte</name>
    <dbReference type="NCBI Taxonomy" id="905079"/>
    <lineage>
        <taxon>Eukaryota</taxon>
        <taxon>Cryptophyceae</taxon>
        <taxon>Pyrenomonadales</taxon>
        <taxon>Geminigeraceae</taxon>
        <taxon>Guillardia</taxon>
    </lineage>
</organism>
<evidence type="ECO:0000256" key="1">
    <source>
        <dbReference type="SAM" id="MobiDB-lite"/>
    </source>
</evidence>
<dbReference type="EnsemblProtists" id="EKX55333">
    <property type="protein sequence ID" value="EKX55333"/>
    <property type="gene ID" value="GUITHDRAFT_99112"/>
</dbReference>
<feature type="compositionally biased region" description="Polar residues" evidence="1">
    <location>
        <begin position="217"/>
        <end position="230"/>
    </location>
</feature>
<dbReference type="AlphaFoldDB" id="L1K4R6"/>
<dbReference type="EMBL" id="JH992965">
    <property type="protein sequence ID" value="EKX55333.1"/>
    <property type="molecule type" value="Genomic_DNA"/>
</dbReference>
<protein>
    <submittedName>
        <fullName evidence="2 3">Uncharacterized protein</fullName>
    </submittedName>
</protein>
<feature type="compositionally biased region" description="Basic and acidic residues" evidence="1">
    <location>
        <begin position="203"/>
        <end position="213"/>
    </location>
</feature>
<evidence type="ECO:0000313" key="2">
    <source>
        <dbReference type="EMBL" id="EKX55333.1"/>
    </source>
</evidence>
<name>L1K4R6_GUITC</name>
<evidence type="ECO:0000313" key="3">
    <source>
        <dbReference type="EnsemblProtists" id="EKX55333"/>
    </source>
</evidence>
<sequence length="275" mass="30735">MPRPRASTENQLLALEFAQMVTTKEGASSRSFIARHGASGPFGALSRCVPAVVRRGGEYTANRKAISEAEMLRALEKSGSFERFRNRKAVRISEDPTGAGMCMFRGRRWRNPDVAADLAALEEGHRRLQERHAAYSLCCKWDVLIDTLRSINAEWSKRWTEMNQNDGVQEFSAISSSMADLKNLVHNTSLPNVSQCLLPPMKIPHEQDSESKKHLQNTDSVPKDQNPSSEVQCVQDKCDSFTSHIARHSSISDEDQSKTSILTLCRLAEIFLPSS</sequence>
<reference evidence="3" key="3">
    <citation type="submission" date="2015-06" db="UniProtKB">
        <authorList>
            <consortium name="EnsemblProtists"/>
        </authorList>
    </citation>
    <scope>IDENTIFICATION</scope>
</reference>
<dbReference type="GeneID" id="17311887"/>
<gene>
    <name evidence="2" type="ORF">GUITHDRAFT_99112</name>
</gene>
<dbReference type="PaxDb" id="55529-EKX55333"/>
<dbReference type="Proteomes" id="UP000011087">
    <property type="component" value="Unassembled WGS sequence"/>
</dbReference>
<feature type="region of interest" description="Disordered" evidence="1">
    <location>
        <begin position="199"/>
        <end position="230"/>
    </location>
</feature>
<dbReference type="HOGENOM" id="CLU_1013527_0_0_1"/>
<reference evidence="4" key="2">
    <citation type="submission" date="2012-11" db="EMBL/GenBank/DDBJ databases">
        <authorList>
            <person name="Kuo A."/>
            <person name="Curtis B.A."/>
            <person name="Tanifuji G."/>
            <person name="Burki F."/>
            <person name="Gruber A."/>
            <person name="Irimia M."/>
            <person name="Maruyama S."/>
            <person name="Arias M.C."/>
            <person name="Ball S.G."/>
            <person name="Gile G.H."/>
            <person name="Hirakawa Y."/>
            <person name="Hopkins J.F."/>
            <person name="Rensing S.A."/>
            <person name="Schmutz J."/>
            <person name="Symeonidi A."/>
            <person name="Elias M."/>
            <person name="Eveleigh R.J."/>
            <person name="Herman E.K."/>
            <person name="Klute M.J."/>
            <person name="Nakayama T."/>
            <person name="Obornik M."/>
            <person name="Reyes-Prieto A."/>
            <person name="Armbrust E.V."/>
            <person name="Aves S.J."/>
            <person name="Beiko R.G."/>
            <person name="Coutinho P."/>
            <person name="Dacks J.B."/>
            <person name="Durnford D.G."/>
            <person name="Fast N.M."/>
            <person name="Green B.R."/>
            <person name="Grisdale C."/>
            <person name="Hempe F."/>
            <person name="Henrissat B."/>
            <person name="Hoppner M.P."/>
            <person name="Ishida K.-I."/>
            <person name="Kim E."/>
            <person name="Koreny L."/>
            <person name="Kroth P.G."/>
            <person name="Liu Y."/>
            <person name="Malik S.-B."/>
            <person name="Maier U.G."/>
            <person name="McRose D."/>
            <person name="Mock T."/>
            <person name="Neilson J.A."/>
            <person name="Onodera N.T."/>
            <person name="Poole A.M."/>
            <person name="Pritham E.J."/>
            <person name="Richards T.A."/>
            <person name="Rocap G."/>
            <person name="Roy S.W."/>
            <person name="Sarai C."/>
            <person name="Schaack S."/>
            <person name="Shirato S."/>
            <person name="Slamovits C.H."/>
            <person name="Spencer D.F."/>
            <person name="Suzuki S."/>
            <person name="Worden A.Z."/>
            <person name="Zauner S."/>
            <person name="Barry K."/>
            <person name="Bell C."/>
            <person name="Bharti A.K."/>
            <person name="Crow J.A."/>
            <person name="Grimwood J."/>
            <person name="Kramer R."/>
            <person name="Lindquist E."/>
            <person name="Lucas S."/>
            <person name="Salamov A."/>
            <person name="McFadden G.I."/>
            <person name="Lane C.E."/>
            <person name="Keeling P.J."/>
            <person name="Gray M.W."/>
            <person name="Grigoriev I.V."/>
            <person name="Archibald J.M."/>
        </authorList>
    </citation>
    <scope>NUCLEOTIDE SEQUENCE</scope>
    <source>
        <strain evidence="4">CCMP2712</strain>
    </source>
</reference>
<reference evidence="2 4" key="1">
    <citation type="journal article" date="2012" name="Nature">
        <title>Algal genomes reveal evolutionary mosaicism and the fate of nucleomorphs.</title>
        <authorList>
            <consortium name="DOE Joint Genome Institute"/>
            <person name="Curtis B.A."/>
            <person name="Tanifuji G."/>
            <person name="Burki F."/>
            <person name="Gruber A."/>
            <person name="Irimia M."/>
            <person name="Maruyama S."/>
            <person name="Arias M.C."/>
            <person name="Ball S.G."/>
            <person name="Gile G.H."/>
            <person name="Hirakawa Y."/>
            <person name="Hopkins J.F."/>
            <person name="Kuo A."/>
            <person name="Rensing S.A."/>
            <person name="Schmutz J."/>
            <person name="Symeonidi A."/>
            <person name="Elias M."/>
            <person name="Eveleigh R.J."/>
            <person name="Herman E.K."/>
            <person name="Klute M.J."/>
            <person name="Nakayama T."/>
            <person name="Obornik M."/>
            <person name="Reyes-Prieto A."/>
            <person name="Armbrust E.V."/>
            <person name="Aves S.J."/>
            <person name="Beiko R.G."/>
            <person name="Coutinho P."/>
            <person name="Dacks J.B."/>
            <person name="Durnford D.G."/>
            <person name="Fast N.M."/>
            <person name="Green B.R."/>
            <person name="Grisdale C.J."/>
            <person name="Hempel F."/>
            <person name="Henrissat B."/>
            <person name="Hoppner M.P."/>
            <person name="Ishida K."/>
            <person name="Kim E."/>
            <person name="Koreny L."/>
            <person name="Kroth P.G."/>
            <person name="Liu Y."/>
            <person name="Malik S.B."/>
            <person name="Maier U.G."/>
            <person name="McRose D."/>
            <person name="Mock T."/>
            <person name="Neilson J.A."/>
            <person name="Onodera N.T."/>
            <person name="Poole A.M."/>
            <person name="Pritham E.J."/>
            <person name="Richards T.A."/>
            <person name="Rocap G."/>
            <person name="Roy S.W."/>
            <person name="Sarai C."/>
            <person name="Schaack S."/>
            <person name="Shirato S."/>
            <person name="Slamovits C.H."/>
            <person name="Spencer D.F."/>
            <person name="Suzuki S."/>
            <person name="Worden A.Z."/>
            <person name="Zauner S."/>
            <person name="Barry K."/>
            <person name="Bell C."/>
            <person name="Bharti A.K."/>
            <person name="Crow J.A."/>
            <person name="Grimwood J."/>
            <person name="Kramer R."/>
            <person name="Lindquist E."/>
            <person name="Lucas S."/>
            <person name="Salamov A."/>
            <person name="McFadden G.I."/>
            <person name="Lane C.E."/>
            <person name="Keeling P.J."/>
            <person name="Gray M.W."/>
            <person name="Grigoriev I.V."/>
            <person name="Archibald J.M."/>
        </authorList>
    </citation>
    <scope>NUCLEOTIDE SEQUENCE</scope>
    <source>
        <strain evidence="2 4">CCMP2712</strain>
    </source>
</reference>
<dbReference type="RefSeq" id="XP_005842313.1">
    <property type="nucleotide sequence ID" value="XM_005842256.1"/>
</dbReference>
<accession>L1K4R6</accession>